<evidence type="ECO:0000256" key="8">
    <source>
        <dbReference type="RuleBase" id="RU003905"/>
    </source>
</evidence>
<organism evidence="11 12">
    <name type="scientific">Vulcanimicrobium alpinum</name>
    <dbReference type="NCBI Taxonomy" id="3016050"/>
    <lineage>
        <taxon>Bacteria</taxon>
        <taxon>Bacillati</taxon>
        <taxon>Vulcanimicrobiota</taxon>
        <taxon>Vulcanimicrobiia</taxon>
        <taxon>Vulcanimicrobiales</taxon>
        <taxon>Vulcanimicrobiaceae</taxon>
        <taxon>Vulcanimicrobium</taxon>
    </lineage>
</organism>
<evidence type="ECO:0000313" key="11">
    <source>
        <dbReference type="EMBL" id="BDE06774.1"/>
    </source>
</evidence>
<dbReference type="NCBIfam" id="TIGR03625">
    <property type="entry name" value="L3_bact"/>
    <property type="match status" value="1"/>
</dbReference>
<dbReference type="HAMAP" id="MF_01325_B">
    <property type="entry name" value="Ribosomal_uL3_B"/>
    <property type="match status" value="1"/>
</dbReference>
<keyword evidence="12" id="KW-1185">Reference proteome</keyword>
<evidence type="ECO:0000256" key="1">
    <source>
        <dbReference type="ARBA" id="ARBA00006540"/>
    </source>
</evidence>
<dbReference type="InterPro" id="IPR019927">
    <property type="entry name" value="Ribosomal_uL3_bac/org-type"/>
</dbReference>
<dbReference type="GO" id="GO:0006412">
    <property type="term" value="P:translation"/>
    <property type="evidence" value="ECO:0007669"/>
    <property type="project" value="UniProtKB-UniRule"/>
</dbReference>
<evidence type="ECO:0000256" key="10">
    <source>
        <dbReference type="SAM" id="MobiDB-lite"/>
    </source>
</evidence>
<accession>A0AAN1XXJ4</accession>
<comment type="similarity">
    <text evidence="1 7 8">Belongs to the universal ribosomal protein uL3 family.</text>
</comment>
<feature type="compositionally biased region" description="Polar residues" evidence="10">
    <location>
        <begin position="141"/>
        <end position="150"/>
    </location>
</feature>
<comment type="subunit">
    <text evidence="7 9">Part of the 50S ribosomal subunit. Forms a cluster with proteins L14 and L19.</text>
</comment>
<dbReference type="EMBL" id="AP025523">
    <property type="protein sequence ID" value="BDE06774.1"/>
    <property type="molecule type" value="Genomic_DNA"/>
</dbReference>
<dbReference type="PANTHER" id="PTHR11229:SF16">
    <property type="entry name" value="LARGE RIBOSOMAL SUBUNIT PROTEIN UL3C"/>
    <property type="match status" value="1"/>
</dbReference>
<gene>
    <name evidence="7 11" type="primary">rplC</name>
    <name evidence="11" type="ORF">WPS_20500</name>
</gene>
<evidence type="ECO:0000256" key="4">
    <source>
        <dbReference type="ARBA" id="ARBA00022980"/>
    </source>
</evidence>
<dbReference type="KEGG" id="vab:WPS_20500"/>
<keyword evidence="4 7" id="KW-0689">Ribosomal protein</keyword>
<dbReference type="InterPro" id="IPR000597">
    <property type="entry name" value="Ribosomal_uL3"/>
</dbReference>
<dbReference type="Proteomes" id="UP001317532">
    <property type="component" value="Chromosome"/>
</dbReference>
<evidence type="ECO:0000313" key="12">
    <source>
        <dbReference type="Proteomes" id="UP001317532"/>
    </source>
</evidence>
<evidence type="ECO:0000256" key="6">
    <source>
        <dbReference type="ARBA" id="ARBA00035243"/>
    </source>
</evidence>
<evidence type="ECO:0000256" key="9">
    <source>
        <dbReference type="RuleBase" id="RU003906"/>
    </source>
</evidence>
<dbReference type="SUPFAM" id="SSF50447">
    <property type="entry name" value="Translation proteins"/>
    <property type="match status" value="1"/>
</dbReference>
<dbReference type="PANTHER" id="PTHR11229">
    <property type="entry name" value="50S RIBOSOMAL PROTEIN L3"/>
    <property type="match status" value="1"/>
</dbReference>
<evidence type="ECO:0000256" key="5">
    <source>
        <dbReference type="ARBA" id="ARBA00023274"/>
    </source>
</evidence>
<evidence type="ECO:0000256" key="7">
    <source>
        <dbReference type="HAMAP-Rule" id="MF_01325"/>
    </source>
</evidence>
<dbReference type="FunFam" id="2.40.30.10:FF:000004">
    <property type="entry name" value="50S ribosomal protein L3"/>
    <property type="match status" value="1"/>
</dbReference>
<dbReference type="InterPro" id="IPR009000">
    <property type="entry name" value="Transl_B-barrel_sf"/>
</dbReference>
<keyword evidence="5 7" id="KW-0687">Ribonucleoprotein</keyword>
<dbReference type="InterPro" id="IPR019926">
    <property type="entry name" value="Ribosomal_uL3_CS"/>
</dbReference>
<dbReference type="Gene3D" id="3.30.160.810">
    <property type="match status" value="1"/>
</dbReference>
<dbReference type="Pfam" id="PF00297">
    <property type="entry name" value="Ribosomal_L3"/>
    <property type="match status" value="1"/>
</dbReference>
<dbReference type="PROSITE" id="PS00474">
    <property type="entry name" value="RIBOSOMAL_L3"/>
    <property type="match status" value="1"/>
</dbReference>
<feature type="region of interest" description="Disordered" evidence="10">
    <location>
        <begin position="131"/>
        <end position="164"/>
    </location>
</feature>
<keyword evidence="2 7" id="KW-0699">rRNA-binding</keyword>
<dbReference type="GO" id="GO:0022625">
    <property type="term" value="C:cytosolic large ribosomal subunit"/>
    <property type="evidence" value="ECO:0007669"/>
    <property type="project" value="TreeGrafter"/>
</dbReference>
<reference evidence="11 12" key="1">
    <citation type="journal article" date="2022" name="ISME Commun">
        <title>Vulcanimicrobium alpinus gen. nov. sp. nov., the first cultivated representative of the candidate phylum 'Eremiobacterota', is a metabolically versatile aerobic anoxygenic phototroph.</title>
        <authorList>
            <person name="Yabe S."/>
            <person name="Muto K."/>
            <person name="Abe K."/>
            <person name="Yokota A."/>
            <person name="Staudigel H."/>
            <person name="Tebo B.M."/>
        </authorList>
    </citation>
    <scope>NUCLEOTIDE SEQUENCE [LARGE SCALE GENOMIC DNA]</scope>
    <source>
        <strain evidence="11 12">WC8-2</strain>
    </source>
</reference>
<dbReference type="GO" id="GO:0003735">
    <property type="term" value="F:structural constituent of ribosome"/>
    <property type="evidence" value="ECO:0007669"/>
    <property type="project" value="UniProtKB-UniRule"/>
</dbReference>
<dbReference type="FunFam" id="3.30.160.810:FF:000001">
    <property type="entry name" value="50S ribosomal protein L3"/>
    <property type="match status" value="1"/>
</dbReference>
<evidence type="ECO:0000256" key="2">
    <source>
        <dbReference type="ARBA" id="ARBA00022730"/>
    </source>
</evidence>
<protein>
    <recommendedName>
        <fullName evidence="6 7">Large ribosomal subunit protein uL3</fullName>
    </recommendedName>
</protein>
<dbReference type="GO" id="GO:0019843">
    <property type="term" value="F:rRNA binding"/>
    <property type="evidence" value="ECO:0007669"/>
    <property type="project" value="UniProtKB-UniRule"/>
</dbReference>
<name>A0AAN1XXJ4_UNVUL</name>
<evidence type="ECO:0000256" key="3">
    <source>
        <dbReference type="ARBA" id="ARBA00022884"/>
    </source>
</evidence>
<feature type="compositionally biased region" description="Basic residues" evidence="10">
    <location>
        <begin position="151"/>
        <end position="160"/>
    </location>
</feature>
<dbReference type="AlphaFoldDB" id="A0AAN1XXJ4"/>
<dbReference type="Gene3D" id="2.40.30.10">
    <property type="entry name" value="Translation factors"/>
    <property type="match status" value="1"/>
</dbReference>
<proteinExistence type="inferred from homology"/>
<keyword evidence="3 7" id="KW-0694">RNA-binding</keyword>
<sequence length="210" mass="22299">MKNIIGRKVGMTSVFTEDGRSVPVTVIQAGPCTVVQKKTRETDGYEAVALAFGDIKPSRHTKAMQGHYKKAGVAPKRDIREFRTGIDGVDVGATITVDGFAAGDRVDVCGISKGHGFAGGIKRWNFSGGGASHGSMIHRQPASNGDTNSGHTHRGSRRPGHYGVDRVTHQNLEVVRADAERNLLLVRGPVPGPKNGLVIVQQSVKVKASA</sequence>
<comment type="function">
    <text evidence="7 9">One of the primary rRNA binding proteins, it binds directly near the 3'-end of the 23S rRNA, where it nucleates assembly of the 50S subunit.</text>
</comment>